<name>A0A9P7YF70_9HELO</name>
<evidence type="ECO:0000259" key="14">
    <source>
        <dbReference type="PROSITE" id="PS51847"/>
    </source>
</evidence>
<feature type="region of interest" description="Disordered" evidence="11">
    <location>
        <begin position="690"/>
        <end position="714"/>
    </location>
</feature>
<keyword evidence="7 12" id="KW-1133">Transmembrane helix</keyword>
<feature type="transmembrane region" description="Helical" evidence="12">
    <location>
        <begin position="368"/>
        <end position="386"/>
    </location>
</feature>
<comment type="caution">
    <text evidence="15">The sequence shown here is derived from an EMBL/GenBank/DDBJ whole genome shotgun (WGS) entry which is preliminary data.</text>
</comment>
<dbReference type="InterPro" id="IPR037767">
    <property type="entry name" value="C2A_Mug190-like"/>
</dbReference>
<evidence type="ECO:0000256" key="12">
    <source>
        <dbReference type="SAM" id="Phobius"/>
    </source>
</evidence>
<evidence type="ECO:0000256" key="5">
    <source>
        <dbReference type="ARBA" id="ARBA00022737"/>
    </source>
</evidence>
<keyword evidence="5" id="KW-0677">Repeat</keyword>
<accession>A0A9P7YF70</accession>
<evidence type="ECO:0000256" key="11">
    <source>
        <dbReference type="SAM" id="MobiDB-lite"/>
    </source>
</evidence>
<reference evidence="15" key="1">
    <citation type="journal article" date="2021" name="IMA Fungus">
        <title>Genomic characterization of three marine fungi, including Emericellopsis atlantica sp. nov. with signatures of a generalist lifestyle and marine biomass degradation.</title>
        <authorList>
            <person name="Hagestad O.C."/>
            <person name="Hou L."/>
            <person name="Andersen J.H."/>
            <person name="Hansen E.H."/>
            <person name="Altermark B."/>
            <person name="Li C."/>
            <person name="Kuhnert E."/>
            <person name="Cox R.J."/>
            <person name="Crous P.W."/>
            <person name="Spatafora J.W."/>
            <person name="Lail K."/>
            <person name="Amirebrahimi M."/>
            <person name="Lipzen A."/>
            <person name="Pangilinan J."/>
            <person name="Andreopoulos W."/>
            <person name="Hayes R.D."/>
            <person name="Ng V."/>
            <person name="Grigoriev I.V."/>
            <person name="Jackson S.A."/>
            <person name="Sutton T.D.S."/>
            <person name="Dobson A.D.W."/>
            <person name="Rama T."/>
        </authorList>
    </citation>
    <scope>NUCLEOTIDE SEQUENCE</scope>
    <source>
        <strain evidence="15">TRa018bII</strain>
    </source>
</reference>
<sequence>MSTQHKTGPGGHYSGNNPIPNIQRFVESLDKDKKERDAKINEQMKAKQSTSDVKDHSQGQPTGVDGTKKTVTDPTTGKQVQIEDVNADFMKAVENPQLSVPNANVGKDTPVHTSADQSGQEYSHNQDITAPPDPVEPNSTSDVPIHGEKTNILFHPTPSVSYEPMYESLEKSTLVLCVGVVTAIVILGKMFGGALFGLIPLGMCVGSGIFLWMKELVRKGRDVEWSSEKERGETATANLIPESVEWMNTLLKVMWGLIDPDMFVSVADTLEDVMQASVPGVIENVRVAEINQGTNPFRILSLRAIPDGHVKEMKDDIHNQNEKNKDPQELAADEEGGDYYNLECSFAYHAKPSNGGTSEKAKNMHMQLVFYLGVKGLFGVPLPIFVELQGLVGTVRIRLQMSPEPPFLKALTFTLMGLPKVQAGCVPMIETGINVLNLPLISNFVNYAIAAAANEYVAPKSMTLDMGKMLQGDDIQKDVQALGILWIRIHKATGLSKQDQRGSEGGGSDPYITVSFSKYGKPMYCTRVIEDNLNPVWEETCALLVTPELIKADEQLSMELWDSDRSTSDDVVGKVELSMQKMIQHPGKMYPQVSKLRGMDADSSMPGELHWEVGFFGKPQFRPALRTHGKDVNLPDQLKDKKELQDDKGTLDNADEDAVEHTPPDPLWPSGVCSVIVHQIVNLELQNVKGSDGKRKGREFEPAQESGENKEEEGKKLPSSYCTILFNDELVYRTRTKVVSSKPIFNAGTERFMRDWRSGIVTITVRDQRMRQHDPILGVVPLKLSDILQTSSQVTRWYPLDGGIGFGRARISILFRSMETRLPPTQLGWDVGTFEFTSDKILATGYKDHAKLKMRTGGSSGKIGRTQCRSTDEGDGVFWDIAKKDGKNNVRLPVKYRYRSPVVFEFHTAGHRSADAYAVVWLHHLEDNKEENISIPIWKTDKGMRLTQNYITEENFKDIPNIKIEEIGRLQFRGCFKAGTDADHKHFISDNDSRETHETWEACNAEGVRGTVVTKEMPPAVQELHDQSLTQGRDVLSQADEAEKKKWLSKDGTDWSGAFGKDPAQYAHRSGSKNHTANEPRSADSKRHGDLNERMSVNGETDDEDDDQDDDDYSSDSSSDLGLHDASNDQKFGAFENNKETNRNGQSGSSHDNNPIKQAKNYHESKDGLHRKHRGLMQWKPMRNLQFAKNQSKYAIRRTLKMGSLSGRQPDVETET</sequence>
<keyword evidence="10 12" id="KW-0472">Membrane</keyword>
<dbReference type="GO" id="GO:0005789">
    <property type="term" value="C:endoplasmic reticulum membrane"/>
    <property type="evidence" value="ECO:0007669"/>
    <property type="project" value="UniProtKB-SubCell"/>
</dbReference>
<keyword evidence="6" id="KW-0256">Endoplasmic reticulum</keyword>
<dbReference type="AlphaFoldDB" id="A0A9P7YF70"/>
<keyword evidence="9" id="KW-0446">Lipid-binding</keyword>
<comment type="subcellular location">
    <subcellularLocation>
        <location evidence="1">Endoplasmic reticulum membrane</location>
    </subcellularLocation>
</comment>
<protein>
    <recommendedName>
        <fullName evidence="17">C2 domain-containing protein</fullName>
    </recommendedName>
</protein>
<dbReference type="GO" id="GO:0008289">
    <property type="term" value="F:lipid binding"/>
    <property type="evidence" value="ECO:0007669"/>
    <property type="project" value="UniProtKB-KW"/>
</dbReference>
<dbReference type="CDD" id="cd04041">
    <property type="entry name" value="C2A_fungal"/>
    <property type="match status" value="1"/>
</dbReference>
<dbReference type="Proteomes" id="UP000824998">
    <property type="component" value="Unassembled WGS sequence"/>
</dbReference>
<dbReference type="Gene3D" id="2.60.40.150">
    <property type="entry name" value="C2 domain"/>
    <property type="match status" value="2"/>
</dbReference>
<keyword evidence="4 12" id="KW-0812">Transmembrane</keyword>
<evidence type="ECO:0000256" key="3">
    <source>
        <dbReference type="ARBA" id="ARBA00022553"/>
    </source>
</evidence>
<feature type="domain" description="C2" evidence="13">
    <location>
        <begin position="465"/>
        <end position="594"/>
    </location>
</feature>
<dbReference type="GO" id="GO:0006869">
    <property type="term" value="P:lipid transport"/>
    <property type="evidence" value="ECO:0007669"/>
    <property type="project" value="UniProtKB-KW"/>
</dbReference>
<dbReference type="Pfam" id="PF00168">
    <property type="entry name" value="C2"/>
    <property type="match status" value="2"/>
</dbReference>
<feature type="compositionally biased region" description="Basic and acidic residues" evidence="11">
    <location>
        <begin position="691"/>
        <end position="714"/>
    </location>
</feature>
<dbReference type="CDD" id="cd21676">
    <property type="entry name" value="SMP_Mug190"/>
    <property type="match status" value="1"/>
</dbReference>
<feature type="transmembrane region" description="Helical" evidence="12">
    <location>
        <begin position="194"/>
        <end position="213"/>
    </location>
</feature>
<evidence type="ECO:0000256" key="1">
    <source>
        <dbReference type="ARBA" id="ARBA00004586"/>
    </source>
</evidence>
<dbReference type="Pfam" id="PF25331">
    <property type="entry name" value="C2_Mug190_3rd"/>
    <property type="match status" value="1"/>
</dbReference>
<dbReference type="InterPro" id="IPR037765">
    <property type="entry name" value="C2B_Tricalbin"/>
</dbReference>
<keyword evidence="8" id="KW-0445">Lipid transport</keyword>
<dbReference type="SUPFAM" id="SSF49562">
    <property type="entry name" value="C2 domain (Calcium/lipid-binding domain, CaLB)"/>
    <property type="match status" value="2"/>
</dbReference>
<evidence type="ECO:0000256" key="8">
    <source>
        <dbReference type="ARBA" id="ARBA00023055"/>
    </source>
</evidence>
<evidence type="ECO:0000256" key="9">
    <source>
        <dbReference type="ARBA" id="ARBA00023121"/>
    </source>
</evidence>
<evidence type="ECO:0000256" key="4">
    <source>
        <dbReference type="ARBA" id="ARBA00022692"/>
    </source>
</evidence>
<evidence type="ECO:0000313" key="15">
    <source>
        <dbReference type="EMBL" id="KAG9232286.1"/>
    </source>
</evidence>
<evidence type="ECO:0000256" key="2">
    <source>
        <dbReference type="ARBA" id="ARBA00022448"/>
    </source>
</evidence>
<dbReference type="InterPro" id="IPR057349">
    <property type="entry name" value="C2_Mug190_3rd"/>
</dbReference>
<feature type="region of interest" description="Disordered" evidence="11">
    <location>
        <begin position="95"/>
        <end position="145"/>
    </location>
</feature>
<dbReference type="InterPro" id="IPR035892">
    <property type="entry name" value="C2_domain_sf"/>
</dbReference>
<feature type="compositionally biased region" description="Basic and acidic residues" evidence="11">
    <location>
        <begin position="27"/>
        <end position="45"/>
    </location>
</feature>
<gene>
    <name evidence="15" type="ORF">BJ875DRAFT_405194</name>
</gene>
<dbReference type="PANTHER" id="PTHR47348">
    <property type="entry name" value="MEIOTICALLY UP-REGULATED GENE 190 PROTEIN"/>
    <property type="match status" value="1"/>
</dbReference>
<feature type="compositionally biased region" description="Polar residues" evidence="11">
    <location>
        <begin position="111"/>
        <end position="128"/>
    </location>
</feature>
<proteinExistence type="predicted"/>
<dbReference type="PROSITE" id="PS51847">
    <property type="entry name" value="SMP"/>
    <property type="match status" value="1"/>
</dbReference>
<feature type="domain" description="C2" evidence="13">
    <location>
        <begin position="654"/>
        <end position="798"/>
    </location>
</feature>
<dbReference type="SMART" id="SM00239">
    <property type="entry name" value="C2"/>
    <property type="match status" value="2"/>
</dbReference>
<evidence type="ECO:0000256" key="6">
    <source>
        <dbReference type="ARBA" id="ARBA00022824"/>
    </source>
</evidence>
<evidence type="ECO:0000313" key="16">
    <source>
        <dbReference type="Proteomes" id="UP000824998"/>
    </source>
</evidence>
<feature type="region of interest" description="Disordered" evidence="11">
    <location>
        <begin position="1"/>
        <end position="81"/>
    </location>
</feature>
<evidence type="ECO:0000256" key="7">
    <source>
        <dbReference type="ARBA" id="ARBA00022989"/>
    </source>
</evidence>
<keyword evidence="16" id="KW-1185">Reference proteome</keyword>
<feature type="compositionally biased region" description="Polar residues" evidence="11">
    <location>
        <begin position="1143"/>
        <end position="1156"/>
    </location>
</feature>
<keyword evidence="3" id="KW-0597">Phosphoprotein</keyword>
<evidence type="ECO:0008006" key="17">
    <source>
        <dbReference type="Google" id="ProtNLM"/>
    </source>
</evidence>
<feature type="compositionally biased region" description="Basic and acidic residues" evidence="11">
    <location>
        <begin position="1041"/>
        <end position="1053"/>
    </location>
</feature>
<dbReference type="CDD" id="cd04052">
    <property type="entry name" value="C2B_Tricalbin-like"/>
    <property type="match status" value="1"/>
</dbReference>
<dbReference type="OrthoDB" id="419768at2759"/>
<evidence type="ECO:0000256" key="10">
    <source>
        <dbReference type="ARBA" id="ARBA00023136"/>
    </source>
</evidence>
<evidence type="ECO:0000259" key="13">
    <source>
        <dbReference type="PROSITE" id="PS50004"/>
    </source>
</evidence>
<dbReference type="InterPro" id="IPR031468">
    <property type="entry name" value="SMP_LBD"/>
</dbReference>
<feature type="domain" description="SMP-LTD" evidence="14">
    <location>
        <begin position="240"/>
        <end position="467"/>
    </location>
</feature>
<keyword evidence="2" id="KW-0813">Transport</keyword>
<feature type="region of interest" description="Disordered" evidence="11">
    <location>
        <begin position="1041"/>
        <end position="1182"/>
    </location>
</feature>
<organism evidence="15 16">
    <name type="scientific">Amylocarpus encephaloides</name>
    <dbReference type="NCBI Taxonomy" id="45428"/>
    <lineage>
        <taxon>Eukaryota</taxon>
        <taxon>Fungi</taxon>
        <taxon>Dikarya</taxon>
        <taxon>Ascomycota</taxon>
        <taxon>Pezizomycotina</taxon>
        <taxon>Leotiomycetes</taxon>
        <taxon>Helotiales</taxon>
        <taxon>Helotiales incertae sedis</taxon>
        <taxon>Amylocarpus</taxon>
    </lineage>
</organism>
<feature type="compositionally biased region" description="Acidic residues" evidence="11">
    <location>
        <begin position="1100"/>
        <end position="1114"/>
    </location>
</feature>
<dbReference type="PROSITE" id="PS50004">
    <property type="entry name" value="C2"/>
    <property type="match status" value="2"/>
</dbReference>
<dbReference type="Pfam" id="PF25669">
    <property type="entry name" value="SMP_MUG190-like"/>
    <property type="match status" value="1"/>
</dbReference>
<dbReference type="GO" id="GO:0061817">
    <property type="term" value="P:endoplasmic reticulum-plasma membrane tethering"/>
    <property type="evidence" value="ECO:0007669"/>
    <property type="project" value="InterPro"/>
</dbReference>
<dbReference type="PANTHER" id="PTHR47348:SF3">
    <property type="entry name" value="MEIOTICALLY UP-REGULATED GENE 190 PROTEIN"/>
    <property type="match status" value="1"/>
</dbReference>
<dbReference type="EMBL" id="MU251556">
    <property type="protein sequence ID" value="KAG9232286.1"/>
    <property type="molecule type" value="Genomic_DNA"/>
</dbReference>
<dbReference type="InterPro" id="IPR000008">
    <property type="entry name" value="C2_dom"/>
</dbReference>
<feature type="compositionally biased region" description="Basic and acidic residues" evidence="11">
    <location>
        <begin position="1076"/>
        <end position="1093"/>
    </location>
</feature>